<evidence type="ECO:0000313" key="1">
    <source>
        <dbReference type="EMBL" id="AUW42430.1"/>
    </source>
</evidence>
<organism evidence="1 2">
    <name type="scientific">Rhizobium leguminosarum</name>
    <dbReference type="NCBI Taxonomy" id="384"/>
    <lineage>
        <taxon>Bacteria</taxon>
        <taxon>Pseudomonadati</taxon>
        <taxon>Pseudomonadota</taxon>
        <taxon>Alphaproteobacteria</taxon>
        <taxon>Hyphomicrobiales</taxon>
        <taxon>Rhizobiaceae</taxon>
        <taxon>Rhizobium/Agrobacterium group</taxon>
        <taxon>Rhizobium</taxon>
    </lineage>
</organism>
<proteinExistence type="predicted"/>
<protein>
    <submittedName>
        <fullName evidence="1">Uncharacterized protein</fullName>
    </submittedName>
</protein>
<sequence length="23" mass="2893">MLYLFVFTQFRTQNRYALLLELL</sequence>
<accession>A0A2K9Z2M5</accession>
<evidence type="ECO:0000313" key="2">
    <source>
        <dbReference type="Proteomes" id="UP000238523"/>
    </source>
</evidence>
<reference evidence="1 2" key="1">
    <citation type="submission" date="2017-11" db="EMBL/GenBank/DDBJ databases">
        <title>Complete genome of Rhizobium leguminosarum Norway, an ineffective micro-symbiont.</title>
        <authorList>
            <person name="Hoffrichter A."/>
            <person name="Liang J."/>
            <person name="Brachmann A."/>
            <person name="Marin M."/>
        </authorList>
    </citation>
    <scope>NUCLEOTIDE SEQUENCE [LARGE SCALE GENOMIC DNA]</scope>
    <source>
        <strain evidence="1 2">Norway</strain>
    </source>
</reference>
<gene>
    <name evidence="1" type="ORF">CUJ84_Chr002064</name>
</gene>
<name>A0A2K9Z2M5_RHILE</name>
<dbReference type="AlphaFoldDB" id="A0A2K9Z2M5"/>
<dbReference type="EMBL" id="CP025012">
    <property type="protein sequence ID" value="AUW42430.1"/>
    <property type="molecule type" value="Genomic_DNA"/>
</dbReference>
<dbReference type="Proteomes" id="UP000238523">
    <property type="component" value="Chromosome"/>
</dbReference>